<dbReference type="STRING" id="660517.SAMN04487946_104134"/>
<evidence type="ECO:0000256" key="8">
    <source>
        <dbReference type="HAMAP-Rule" id="MF_01576"/>
    </source>
</evidence>
<dbReference type="InterPro" id="IPR000672">
    <property type="entry name" value="THF_DH/CycHdrlase"/>
</dbReference>
<evidence type="ECO:0000256" key="2">
    <source>
        <dbReference type="ARBA" id="ARBA00011738"/>
    </source>
</evidence>
<dbReference type="FunFam" id="3.40.50.10860:FF:000005">
    <property type="entry name" value="C-1-tetrahydrofolate synthase, cytoplasmic, putative"/>
    <property type="match status" value="1"/>
</dbReference>
<dbReference type="GO" id="GO:0009086">
    <property type="term" value="P:methionine biosynthetic process"/>
    <property type="evidence" value="ECO:0007669"/>
    <property type="project" value="UniProtKB-KW"/>
</dbReference>
<keyword evidence="3 8" id="KW-0554">One-carbon metabolism</keyword>
<comment type="pathway">
    <text evidence="1 8">One-carbon metabolism; tetrahydrofolate interconversion.</text>
</comment>
<keyword evidence="12" id="KW-1185">Reference proteome</keyword>
<dbReference type="GO" id="GO:0004488">
    <property type="term" value="F:methylenetetrahydrofolate dehydrogenase (NADP+) activity"/>
    <property type="evidence" value="ECO:0007669"/>
    <property type="project" value="UniProtKB-UniRule"/>
</dbReference>
<dbReference type="GO" id="GO:0035999">
    <property type="term" value="P:tetrahydrofolate interconversion"/>
    <property type="evidence" value="ECO:0007669"/>
    <property type="project" value="UniProtKB-UniRule"/>
</dbReference>
<keyword evidence="8" id="KW-0028">Amino-acid biosynthesis</keyword>
<evidence type="ECO:0000313" key="12">
    <source>
        <dbReference type="Proteomes" id="UP000199170"/>
    </source>
</evidence>
<dbReference type="GO" id="GO:0000105">
    <property type="term" value="P:L-histidine biosynthetic process"/>
    <property type="evidence" value="ECO:0007669"/>
    <property type="project" value="UniProtKB-KW"/>
</dbReference>
<dbReference type="NCBIfam" id="NF010764">
    <property type="entry name" value="PRK14167.1"/>
    <property type="match status" value="1"/>
</dbReference>
<dbReference type="Pfam" id="PF00763">
    <property type="entry name" value="THF_DHG_CYH"/>
    <property type="match status" value="1"/>
</dbReference>
<dbReference type="OrthoDB" id="9455at2157"/>
<feature type="binding site" evidence="8">
    <location>
        <begin position="169"/>
        <end position="171"/>
    </location>
    <ligand>
        <name>NADP(+)</name>
        <dbReference type="ChEBI" id="CHEBI:58349"/>
    </ligand>
</feature>
<evidence type="ECO:0000256" key="1">
    <source>
        <dbReference type="ARBA" id="ARBA00004777"/>
    </source>
</evidence>
<dbReference type="AlphaFoldDB" id="A0A1H3FR84"/>
<organism evidence="11 12">
    <name type="scientific">Halobellus clavatus</name>
    <dbReference type="NCBI Taxonomy" id="660517"/>
    <lineage>
        <taxon>Archaea</taxon>
        <taxon>Methanobacteriati</taxon>
        <taxon>Methanobacteriota</taxon>
        <taxon>Stenosarchaea group</taxon>
        <taxon>Halobacteria</taxon>
        <taxon>Halobacteriales</taxon>
        <taxon>Haloferacaceae</taxon>
        <taxon>Halobellus</taxon>
    </lineage>
</organism>
<evidence type="ECO:0000256" key="6">
    <source>
        <dbReference type="ARBA" id="ARBA00023002"/>
    </source>
</evidence>
<sequence>MKQEPQTTLIDGNEVSGRIRDTLREAVVRLRTDGVTPRLATVRMGDDGTSKTYVSMKQRACSDLGIQSEHHEVDTDEPSATLLDRIEELNADPDVDGIVVQRPLPVHINERDAFRRIDPEKDVDGFHPENVGRLVTGDPRFKPCTPHGIQRLLSAYDIETDGRDAVVVGRSNVVGRPTANLLLQRAPGSNATVTVCHSRTTDLAQKTRGADIVVAATGVPELIDAEMLSAGAVVVDVGINRVDTAARDEPQFVGDVDFESASQKARAITPVPGGVGPMTIAMLLYNTVKAAGLRADVSVDLP</sequence>
<feature type="domain" description="Tetrahydrofolate dehydrogenase/cyclohydrolase NAD(P)-binding" evidence="10">
    <location>
        <begin position="143"/>
        <end position="291"/>
    </location>
</feature>
<name>A0A1H3FR84_9EURY</name>
<dbReference type="CDD" id="cd01080">
    <property type="entry name" value="NAD_bind_m-THF_DH_Cyclohyd"/>
    <property type="match status" value="1"/>
</dbReference>
<dbReference type="EC" id="3.5.4.9" evidence="8"/>
<dbReference type="PANTHER" id="PTHR48099:SF5">
    <property type="entry name" value="C-1-TETRAHYDROFOLATE SYNTHASE, CYTOPLASMIC"/>
    <property type="match status" value="1"/>
</dbReference>
<dbReference type="GO" id="GO:0004477">
    <property type="term" value="F:methenyltetrahydrofolate cyclohydrolase activity"/>
    <property type="evidence" value="ECO:0007669"/>
    <property type="project" value="UniProtKB-UniRule"/>
</dbReference>
<dbReference type="GO" id="GO:0006164">
    <property type="term" value="P:purine nucleotide biosynthetic process"/>
    <property type="evidence" value="ECO:0007669"/>
    <property type="project" value="UniProtKB-KW"/>
</dbReference>
<keyword evidence="8" id="KW-0658">Purine biosynthesis</keyword>
<protein>
    <recommendedName>
        <fullName evidence="8">Bifunctional protein FolD</fullName>
    </recommendedName>
    <domain>
        <recommendedName>
            <fullName evidence="8">Methylenetetrahydrofolate dehydrogenase</fullName>
            <ecNumber evidence="8">1.5.1.5</ecNumber>
        </recommendedName>
    </domain>
    <domain>
        <recommendedName>
            <fullName evidence="8">Methenyltetrahydrofolate cyclohydrolase</fullName>
            <ecNumber evidence="8">3.5.4.9</ecNumber>
        </recommendedName>
    </domain>
</protein>
<evidence type="ECO:0000256" key="5">
    <source>
        <dbReference type="ARBA" id="ARBA00022857"/>
    </source>
</evidence>
<accession>A0A1H3FR84</accession>
<dbReference type="FunFam" id="3.40.50.720:FF:000189">
    <property type="entry name" value="Bifunctional protein FolD"/>
    <property type="match status" value="1"/>
</dbReference>
<feature type="binding site" evidence="8">
    <location>
        <position position="239"/>
    </location>
    <ligand>
        <name>NADP(+)</name>
        <dbReference type="ChEBI" id="CHEBI:58349"/>
    </ligand>
</feature>
<keyword evidence="5 8" id="KW-0521">NADP</keyword>
<dbReference type="PANTHER" id="PTHR48099">
    <property type="entry name" value="C-1-TETRAHYDROFOLATE SYNTHASE, CYTOPLASMIC-RELATED"/>
    <property type="match status" value="1"/>
</dbReference>
<comment type="subunit">
    <text evidence="2 8">Homodimer.</text>
</comment>
<dbReference type="InterPro" id="IPR020630">
    <property type="entry name" value="THF_DH/CycHdrlase_cat_dom"/>
</dbReference>
<dbReference type="GO" id="GO:0005829">
    <property type="term" value="C:cytosol"/>
    <property type="evidence" value="ECO:0007669"/>
    <property type="project" value="TreeGrafter"/>
</dbReference>
<dbReference type="SUPFAM" id="SSF51735">
    <property type="entry name" value="NAD(P)-binding Rossmann-fold domains"/>
    <property type="match status" value="1"/>
</dbReference>
<dbReference type="EC" id="1.5.1.5" evidence="8"/>
<dbReference type="SUPFAM" id="SSF53223">
    <property type="entry name" value="Aminoacid dehydrogenase-like, N-terminal domain"/>
    <property type="match status" value="1"/>
</dbReference>
<dbReference type="HAMAP" id="MF_01576">
    <property type="entry name" value="THF_DHG_CYH"/>
    <property type="match status" value="1"/>
</dbReference>
<dbReference type="RefSeq" id="WP_089766710.1">
    <property type="nucleotide sequence ID" value="NZ_FNPB01000004.1"/>
</dbReference>
<evidence type="ECO:0000313" key="11">
    <source>
        <dbReference type="EMBL" id="SDX93582.1"/>
    </source>
</evidence>
<comment type="similarity">
    <text evidence="8">Belongs to the tetrahydrofolate dehydrogenase/cyclohydrolase family.</text>
</comment>
<comment type="function">
    <text evidence="8">Catalyzes the oxidation of 5,10-methylenetetrahydrofolate to 5,10-methenyltetrahydrofolate and then the hydrolysis of 5,10-methenyltetrahydrofolate to 10-formyltetrahydrofolate.</text>
</comment>
<dbReference type="Pfam" id="PF02882">
    <property type="entry name" value="THF_DHG_CYH_C"/>
    <property type="match status" value="1"/>
</dbReference>
<proteinExistence type="inferred from homology"/>
<dbReference type="Gene3D" id="3.40.50.10860">
    <property type="entry name" value="Leucine Dehydrogenase, chain A, domain 1"/>
    <property type="match status" value="1"/>
</dbReference>
<keyword evidence="7 8" id="KW-0511">Multifunctional enzyme</keyword>
<comment type="caution">
    <text evidence="8">Lacks conserved residue(s) required for the propagation of feature annotation.</text>
</comment>
<dbReference type="EMBL" id="FNPB01000004">
    <property type="protein sequence ID" value="SDX93582.1"/>
    <property type="molecule type" value="Genomic_DNA"/>
</dbReference>
<dbReference type="Proteomes" id="UP000199170">
    <property type="component" value="Unassembled WGS sequence"/>
</dbReference>
<keyword evidence="8" id="KW-0486">Methionine biosynthesis</keyword>
<gene>
    <name evidence="8" type="primary">folD</name>
    <name evidence="11" type="ORF">SAMN04487946_104134</name>
</gene>
<dbReference type="InterPro" id="IPR046346">
    <property type="entry name" value="Aminoacid_DH-like_N_sf"/>
</dbReference>
<evidence type="ECO:0000259" key="9">
    <source>
        <dbReference type="Pfam" id="PF00763"/>
    </source>
</evidence>
<evidence type="ECO:0000256" key="4">
    <source>
        <dbReference type="ARBA" id="ARBA00022801"/>
    </source>
</evidence>
<comment type="catalytic activity">
    <reaction evidence="8">
        <text>(6R)-5,10-methenyltetrahydrofolate + H2O = (6R)-10-formyltetrahydrofolate + H(+)</text>
        <dbReference type="Rhea" id="RHEA:23700"/>
        <dbReference type="ChEBI" id="CHEBI:15377"/>
        <dbReference type="ChEBI" id="CHEBI:15378"/>
        <dbReference type="ChEBI" id="CHEBI:57455"/>
        <dbReference type="ChEBI" id="CHEBI:195366"/>
        <dbReference type="EC" id="3.5.4.9"/>
    </reaction>
</comment>
<dbReference type="InterPro" id="IPR036291">
    <property type="entry name" value="NAD(P)-bd_dom_sf"/>
</dbReference>
<dbReference type="PRINTS" id="PR00085">
    <property type="entry name" value="THFDHDRGNASE"/>
</dbReference>
<evidence type="ECO:0000259" key="10">
    <source>
        <dbReference type="Pfam" id="PF02882"/>
    </source>
</evidence>
<dbReference type="Gene3D" id="3.40.50.720">
    <property type="entry name" value="NAD(P)-binding Rossmann-like Domain"/>
    <property type="match status" value="1"/>
</dbReference>
<dbReference type="PROSITE" id="PS00767">
    <property type="entry name" value="THF_DHG_CYH_2"/>
    <property type="match status" value="1"/>
</dbReference>
<keyword evidence="8" id="KW-0368">Histidine biosynthesis</keyword>
<dbReference type="UniPathway" id="UPA00193"/>
<comment type="catalytic activity">
    <reaction evidence="8">
        <text>(6R)-5,10-methylene-5,6,7,8-tetrahydrofolate + NADP(+) = (6R)-5,10-methenyltetrahydrofolate + NADPH</text>
        <dbReference type="Rhea" id="RHEA:22812"/>
        <dbReference type="ChEBI" id="CHEBI:15636"/>
        <dbReference type="ChEBI" id="CHEBI:57455"/>
        <dbReference type="ChEBI" id="CHEBI:57783"/>
        <dbReference type="ChEBI" id="CHEBI:58349"/>
        <dbReference type="EC" id="1.5.1.5"/>
    </reaction>
</comment>
<keyword evidence="4 8" id="KW-0378">Hydrolase</keyword>
<dbReference type="InterPro" id="IPR020867">
    <property type="entry name" value="THF_DH/CycHdrlase_CS"/>
</dbReference>
<reference evidence="12" key="1">
    <citation type="submission" date="2016-10" db="EMBL/GenBank/DDBJ databases">
        <authorList>
            <person name="Varghese N."/>
            <person name="Submissions S."/>
        </authorList>
    </citation>
    <scope>NUCLEOTIDE SEQUENCE [LARGE SCALE GENOMIC DNA]</scope>
    <source>
        <strain evidence="12">CGMCC 1.10118</strain>
    </source>
</reference>
<evidence type="ECO:0000256" key="3">
    <source>
        <dbReference type="ARBA" id="ARBA00022563"/>
    </source>
</evidence>
<evidence type="ECO:0000256" key="7">
    <source>
        <dbReference type="ARBA" id="ARBA00023268"/>
    </source>
</evidence>
<feature type="domain" description="Tetrahydrofolate dehydrogenase/cyclohydrolase catalytic" evidence="9">
    <location>
        <begin position="10"/>
        <end position="124"/>
    </location>
</feature>
<keyword evidence="6 8" id="KW-0560">Oxidoreductase</keyword>
<dbReference type="InterPro" id="IPR020631">
    <property type="entry name" value="THF_DH/CycHdrlase_NAD-bd_dom"/>
</dbReference>